<sequence length="98" mass="11340">MSIYRVAAHTGVNDNGYIEYNTETKQVSAHFPDEAVNRKAMAYLTQEQEMHRLVDLVTYETVRAVPASSWENLKLALCYIWTRAGIYIDWSRPVDLNE</sequence>
<reference evidence="2 4" key="3">
    <citation type="submission" date="2011-04" db="EMBL/GenBank/DDBJ databases">
        <authorList>
            <person name="Harkins D.M."/>
            <person name="Madupu R."/>
            <person name="Durkin A.S."/>
            <person name="Torralba M."/>
            <person name="Methe B."/>
            <person name="Sutton G.G."/>
            <person name="Nelson K.E."/>
        </authorList>
    </citation>
    <scope>NUCLEOTIDE SEQUENCE [LARGE SCALE GENOMIC DNA]</scope>
    <source>
        <strain evidence="2 4">UPII 199-6</strain>
    </source>
</reference>
<name>D3LSZ5_9FIRM</name>
<protein>
    <submittedName>
        <fullName evidence="1">Uncharacterized protein</fullName>
    </submittedName>
</protein>
<reference evidence="3" key="1">
    <citation type="submission" date="2009-12" db="EMBL/GenBank/DDBJ databases">
        <title>Sequence of Clostridiales genomosp. BVAB3 str. UPII9-5.</title>
        <authorList>
            <person name="Madupu R."/>
            <person name="Durkin A.S."/>
            <person name="Torralba M."/>
            <person name="Methe B."/>
            <person name="Sutton G.G."/>
            <person name="Strausberg R.L."/>
            <person name="Nelson K.E."/>
        </authorList>
    </citation>
    <scope>NUCLEOTIDE SEQUENCE [LARGE SCALE GENOMIC DNA]</scope>
    <source>
        <strain evidence="3">28L</strain>
    </source>
</reference>
<accession>D3LSZ5</accession>
<comment type="caution">
    <text evidence="1">The sequence shown here is derived from an EMBL/GenBank/DDBJ whole genome shotgun (WGS) entry which is preliminary data.</text>
</comment>
<dbReference type="Proteomes" id="UP000004018">
    <property type="component" value="Unassembled WGS sequence"/>
</dbReference>
<reference evidence="1" key="2">
    <citation type="submission" date="2009-12" db="EMBL/GenBank/DDBJ databases">
        <authorList>
            <person name="Madupu R."/>
            <person name="Durkin A.S."/>
            <person name="Torralba M."/>
            <person name="Methe B."/>
            <person name="Sutton G.G."/>
            <person name="Strausberg R.L."/>
            <person name="Nelson K.E."/>
        </authorList>
    </citation>
    <scope>NUCLEOTIDE SEQUENCE</scope>
    <source>
        <strain evidence="1">28L</strain>
    </source>
</reference>
<dbReference type="eggNOG" id="ENOG5033MEZ">
    <property type="taxonomic scope" value="Bacteria"/>
</dbReference>
<evidence type="ECO:0000313" key="1">
    <source>
        <dbReference type="EMBL" id="EFD94779.1"/>
    </source>
</evidence>
<dbReference type="STRING" id="699218.HMPREF0889_1518"/>
<proteinExistence type="predicted"/>
<evidence type="ECO:0000313" key="4">
    <source>
        <dbReference type="Proteomes" id="UP000004018"/>
    </source>
</evidence>
<organism evidence="1 3">
    <name type="scientific">Megasphaera lornae</name>
    <dbReference type="NCBI Taxonomy" id="1000568"/>
    <lineage>
        <taxon>Bacteria</taxon>
        <taxon>Bacillati</taxon>
        <taxon>Bacillota</taxon>
        <taxon>Negativicutes</taxon>
        <taxon>Veillonellales</taxon>
        <taxon>Veillonellaceae</taxon>
        <taxon>Megasphaera</taxon>
    </lineage>
</organism>
<evidence type="ECO:0000313" key="3">
    <source>
        <dbReference type="Proteomes" id="UP000003242"/>
    </source>
</evidence>
<keyword evidence="4" id="KW-1185">Reference proteome</keyword>
<dbReference type="RefSeq" id="WP_007391567.1">
    <property type="nucleotide sequence ID" value="NZ_ADGP01000005.1"/>
</dbReference>
<evidence type="ECO:0000313" key="2">
    <source>
        <dbReference type="EMBL" id="EGL39401.1"/>
    </source>
</evidence>
<dbReference type="AlphaFoldDB" id="D3LSZ5"/>
<dbReference type="OrthoDB" id="3034763at2"/>
<dbReference type="EMBL" id="ADGP01000005">
    <property type="protein sequence ID" value="EFD94779.1"/>
    <property type="molecule type" value="Genomic_DNA"/>
</dbReference>
<dbReference type="EMBL" id="AFIJ01000038">
    <property type="protein sequence ID" value="EGL39401.1"/>
    <property type="molecule type" value="Genomic_DNA"/>
</dbReference>
<dbReference type="Proteomes" id="UP000003242">
    <property type="component" value="Unassembled WGS sequence"/>
</dbReference>
<gene>
    <name evidence="1" type="ORF">HMPREF0889_1518</name>
    <name evidence="2" type="ORF">HMPREF1039_0951</name>
</gene>